<comment type="cofactor">
    <cofactor evidence="1 4">
        <name>pyridoxal 5'-phosphate</name>
        <dbReference type="ChEBI" id="CHEBI:597326"/>
    </cofactor>
</comment>
<comment type="caution">
    <text evidence="6">The sequence shown here is derived from an EMBL/GenBank/DDBJ whole genome shotgun (WGS) entry which is preliminary data.</text>
</comment>
<dbReference type="AlphaFoldDB" id="A0A024QII0"/>
<dbReference type="EC" id="2.6.1.-" evidence="4"/>
<dbReference type="PANTHER" id="PTHR42832">
    <property type="entry name" value="AMINO ACID AMINOTRANSFERASE"/>
    <property type="match status" value="1"/>
</dbReference>
<dbReference type="OrthoDB" id="9802328at2"/>
<evidence type="ECO:0000256" key="3">
    <source>
        <dbReference type="ARBA" id="ARBA00022679"/>
    </source>
</evidence>
<dbReference type="InterPro" id="IPR015424">
    <property type="entry name" value="PyrdxlP-dep_Trfase"/>
</dbReference>
<keyword evidence="7" id="KW-1185">Reference proteome</keyword>
<dbReference type="InterPro" id="IPR050881">
    <property type="entry name" value="LL-DAP_aminotransferase"/>
</dbReference>
<reference evidence="6 7" key="1">
    <citation type="submission" date="2014-03" db="EMBL/GenBank/DDBJ databases">
        <authorList>
            <person name="Urmite Genomes U."/>
        </authorList>
    </citation>
    <scope>NUCLEOTIDE SEQUENCE [LARGE SCALE GENOMIC DNA]</scope>
    <source>
        <strain evidence="6 7">Vm-5</strain>
    </source>
</reference>
<reference evidence="7" key="2">
    <citation type="submission" date="2014-05" db="EMBL/GenBank/DDBJ databases">
        <title>Draft genome sequence of Virgibacillus massiliensis Vm-5.</title>
        <authorList>
            <person name="Khelaifia S."/>
            <person name="Croce O."/>
            <person name="Lagier J.C."/>
            <person name="Raoult D."/>
        </authorList>
    </citation>
    <scope>NUCLEOTIDE SEQUENCE [LARGE SCALE GENOMIC DNA]</scope>
    <source>
        <strain evidence="7">Vm-5</strain>
    </source>
</reference>
<evidence type="ECO:0000256" key="2">
    <source>
        <dbReference type="ARBA" id="ARBA00022576"/>
    </source>
</evidence>
<evidence type="ECO:0000313" key="7">
    <source>
        <dbReference type="Proteomes" id="UP000028875"/>
    </source>
</evidence>
<dbReference type="EMBL" id="CCDP010000004">
    <property type="protein sequence ID" value="CDQ42037.1"/>
    <property type="molecule type" value="Genomic_DNA"/>
</dbReference>
<dbReference type="InterPro" id="IPR004838">
    <property type="entry name" value="NHTrfase_class1_PyrdxlP-BS"/>
</dbReference>
<accession>A0A024QII0</accession>
<comment type="similarity">
    <text evidence="4">Belongs to the class-I pyridoxal-phosphate-dependent aminotransferase family.</text>
</comment>
<protein>
    <recommendedName>
        <fullName evidence="4">Aminotransferase</fullName>
        <ecNumber evidence="4">2.6.1.-</ecNumber>
    </recommendedName>
</protein>
<organism evidence="6 7">
    <name type="scientific">Virgibacillus massiliensis</name>
    <dbReference type="NCBI Taxonomy" id="1462526"/>
    <lineage>
        <taxon>Bacteria</taxon>
        <taxon>Bacillati</taxon>
        <taxon>Bacillota</taxon>
        <taxon>Bacilli</taxon>
        <taxon>Bacillales</taxon>
        <taxon>Bacillaceae</taxon>
        <taxon>Virgibacillus</taxon>
    </lineage>
</organism>
<name>A0A024QII0_9BACI</name>
<dbReference type="RefSeq" id="WP_038247409.1">
    <property type="nucleotide sequence ID" value="NZ_BNER01000005.1"/>
</dbReference>
<keyword evidence="2 4" id="KW-0032">Aminotransferase</keyword>
<dbReference type="CDD" id="cd00609">
    <property type="entry name" value="AAT_like"/>
    <property type="match status" value="1"/>
</dbReference>
<dbReference type="GO" id="GO:0008483">
    <property type="term" value="F:transaminase activity"/>
    <property type="evidence" value="ECO:0007669"/>
    <property type="project" value="UniProtKB-KW"/>
</dbReference>
<dbReference type="Gene3D" id="3.40.640.10">
    <property type="entry name" value="Type I PLP-dependent aspartate aminotransferase-like (Major domain)"/>
    <property type="match status" value="1"/>
</dbReference>
<evidence type="ECO:0000256" key="1">
    <source>
        <dbReference type="ARBA" id="ARBA00001933"/>
    </source>
</evidence>
<dbReference type="SUPFAM" id="SSF53383">
    <property type="entry name" value="PLP-dependent transferases"/>
    <property type="match status" value="1"/>
</dbReference>
<dbReference type="Gene3D" id="3.90.1150.10">
    <property type="entry name" value="Aspartate Aminotransferase, domain 1"/>
    <property type="match status" value="1"/>
</dbReference>
<dbReference type="InterPro" id="IPR004839">
    <property type="entry name" value="Aminotransferase_I/II_large"/>
</dbReference>
<dbReference type="GO" id="GO:0030170">
    <property type="term" value="F:pyridoxal phosphate binding"/>
    <property type="evidence" value="ECO:0007669"/>
    <property type="project" value="InterPro"/>
</dbReference>
<proteinExistence type="inferred from homology"/>
<feature type="domain" description="Aminotransferase class I/classII large" evidence="5">
    <location>
        <begin position="32"/>
        <end position="382"/>
    </location>
</feature>
<evidence type="ECO:0000313" key="6">
    <source>
        <dbReference type="EMBL" id="CDQ42037.1"/>
    </source>
</evidence>
<dbReference type="PANTHER" id="PTHR42832:SF3">
    <property type="entry name" value="L-GLUTAMINE--4-(METHYLSULFANYL)-2-OXOBUTANOATE AMINOTRANSFERASE"/>
    <property type="match status" value="1"/>
</dbReference>
<dbReference type="InterPro" id="IPR015421">
    <property type="entry name" value="PyrdxlP-dep_Trfase_major"/>
</dbReference>
<dbReference type="Proteomes" id="UP000028875">
    <property type="component" value="Unassembled WGS sequence"/>
</dbReference>
<gene>
    <name evidence="6" type="primary">dapL_2</name>
    <name evidence="6" type="ORF">BN990_04417</name>
</gene>
<dbReference type="Pfam" id="PF00155">
    <property type="entry name" value="Aminotran_1_2"/>
    <property type="match status" value="1"/>
</dbReference>
<dbReference type="InterPro" id="IPR015422">
    <property type="entry name" value="PyrdxlP-dep_Trfase_small"/>
</dbReference>
<dbReference type="eggNOG" id="COG0436">
    <property type="taxonomic scope" value="Bacteria"/>
</dbReference>
<dbReference type="STRING" id="1462526.BN990_04417"/>
<sequence>MAFISDKVESLPPYLFSEFQKKKKQLISNGVDCIDLGIGAPDLPTPDFVCQILMEEVKHSANHRYSTYSGLLEFKQAVAHFYKQQYGVILNPETEVLALIGSKEGIANLIQAVINPDDKVIVPDPGYPVYRTGVHLAGGESISLPLDHDNNYTPMFHRLSAADAHQAKLMFLNYPSNPTAAVADMSTYLEAITFCRDHGIILANDAAYDLVTFEDYQSPSVLQIPDAKDYAVELGSLSKSFNMTGWRIGYIVGNQEIIQSLATLKSNIDTCQFIPIQKAAAAALTSDLSCVQANNAVYKQRMEKLYAALTKVGLKVRKPRGTIFIWAEVPKGYNSMSFANQLLDEAGLIVTPGIAFGANGEGFIRISLSVSSERLDEVIYRLHQFEWKE</sequence>
<evidence type="ECO:0000256" key="4">
    <source>
        <dbReference type="RuleBase" id="RU000481"/>
    </source>
</evidence>
<dbReference type="PROSITE" id="PS00105">
    <property type="entry name" value="AA_TRANSFER_CLASS_1"/>
    <property type="match status" value="1"/>
</dbReference>
<keyword evidence="3 4" id="KW-0808">Transferase</keyword>
<evidence type="ECO:0000259" key="5">
    <source>
        <dbReference type="Pfam" id="PF00155"/>
    </source>
</evidence>